<comment type="caution">
    <text evidence="1">The sequence shown here is derived from an EMBL/GenBank/DDBJ whole genome shotgun (WGS) entry which is preliminary data.</text>
</comment>
<gene>
    <name evidence="1" type="ORF">C8P68_102823</name>
</gene>
<proteinExistence type="predicted"/>
<reference evidence="1 2" key="1">
    <citation type="submission" date="2018-04" db="EMBL/GenBank/DDBJ databases">
        <title>Genomic Encyclopedia of Archaeal and Bacterial Type Strains, Phase II (KMG-II): from individual species to whole genera.</title>
        <authorList>
            <person name="Goeker M."/>
        </authorList>
    </citation>
    <scope>NUCLEOTIDE SEQUENCE [LARGE SCALE GENOMIC DNA]</scope>
    <source>
        <strain evidence="1 2">DSM 26809</strain>
    </source>
</reference>
<evidence type="ECO:0000313" key="2">
    <source>
        <dbReference type="Proteomes" id="UP000244168"/>
    </source>
</evidence>
<dbReference type="Proteomes" id="UP000244168">
    <property type="component" value="Unassembled WGS sequence"/>
</dbReference>
<dbReference type="AlphaFoldDB" id="A0A2T5JDZ9"/>
<name>A0A2T5JDZ9_9SPHI</name>
<organism evidence="1 2">
    <name type="scientific">Mucilaginibacter yixingensis</name>
    <dbReference type="NCBI Taxonomy" id="1295612"/>
    <lineage>
        <taxon>Bacteria</taxon>
        <taxon>Pseudomonadati</taxon>
        <taxon>Bacteroidota</taxon>
        <taxon>Sphingobacteriia</taxon>
        <taxon>Sphingobacteriales</taxon>
        <taxon>Sphingobacteriaceae</taxon>
        <taxon>Mucilaginibacter</taxon>
    </lineage>
</organism>
<dbReference type="EMBL" id="QAOQ01000002">
    <property type="protein sequence ID" value="PTQ99992.1"/>
    <property type="molecule type" value="Genomic_DNA"/>
</dbReference>
<protein>
    <submittedName>
        <fullName evidence="1">Uncharacterized protein</fullName>
    </submittedName>
</protein>
<evidence type="ECO:0000313" key="1">
    <source>
        <dbReference type="EMBL" id="PTQ99992.1"/>
    </source>
</evidence>
<accession>A0A2T5JDZ9</accession>
<keyword evidence="2" id="KW-1185">Reference proteome</keyword>
<sequence length="144" mass="16858">MTPEKPAPQTPIELKEGDTVRLMYYNMNTNLWRAKFKAKIGIIKDTALNHTDAVIFFKNDFIAKQYLVELKKKYGPSYGVDIYNATPSVGMTKKMFLVFMEKPDEINTTEGAWGTHEQWVYNNRPSGKTEYYYFENGRLTSWQY</sequence>